<accession>A0AAV5JWP7</accession>
<gene>
    <name evidence="2" type="ORF">SLEP1_g26458</name>
</gene>
<evidence type="ECO:0000259" key="1">
    <source>
        <dbReference type="PROSITE" id="PS50181"/>
    </source>
</evidence>
<dbReference type="AlphaFoldDB" id="A0AAV5JWP7"/>
<dbReference type="Pfam" id="PF24758">
    <property type="entry name" value="LRR_At5g56370"/>
    <property type="match status" value="1"/>
</dbReference>
<comment type="caution">
    <text evidence="2">The sequence shown here is derived from an EMBL/GenBank/DDBJ whole genome shotgun (WGS) entry which is preliminary data.</text>
</comment>
<name>A0AAV5JWP7_9ROSI</name>
<dbReference type="PROSITE" id="PS50181">
    <property type="entry name" value="FBOX"/>
    <property type="match status" value="1"/>
</dbReference>
<dbReference type="PANTHER" id="PTHR31293">
    <property type="entry name" value="RNI-LIKE SUPERFAMILY PROTEIN"/>
    <property type="match status" value="1"/>
</dbReference>
<protein>
    <recommendedName>
        <fullName evidence="1">F-box domain-containing protein</fullName>
    </recommendedName>
</protein>
<dbReference type="InterPro" id="IPR053781">
    <property type="entry name" value="F-box_AtFBL13-like"/>
</dbReference>
<dbReference type="SMART" id="SM00256">
    <property type="entry name" value="FBOX"/>
    <property type="match status" value="1"/>
</dbReference>
<reference evidence="2 3" key="1">
    <citation type="journal article" date="2021" name="Commun. Biol.">
        <title>The genome of Shorea leprosula (Dipterocarpaceae) highlights the ecological relevance of drought in aseasonal tropical rainforests.</title>
        <authorList>
            <person name="Ng K.K.S."/>
            <person name="Kobayashi M.J."/>
            <person name="Fawcett J.A."/>
            <person name="Hatakeyama M."/>
            <person name="Paape T."/>
            <person name="Ng C.H."/>
            <person name="Ang C.C."/>
            <person name="Tnah L.H."/>
            <person name="Lee C.T."/>
            <person name="Nishiyama T."/>
            <person name="Sese J."/>
            <person name="O'Brien M.J."/>
            <person name="Copetti D."/>
            <person name="Mohd Noor M.I."/>
            <person name="Ong R.C."/>
            <person name="Putra M."/>
            <person name="Sireger I.Z."/>
            <person name="Indrioko S."/>
            <person name="Kosugi Y."/>
            <person name="Izuno A."/>
            <person name="Isagi Y."/>
            <person name="Lee S.L."/>
            <person name="Shimizu K.K."/>
        </authorList>
    </citation>
    <scope>NUCLEOTIDE SEQUENCE [LARGE SCALE GENOMIC DNA]</scope>
    <source>
        <strain evidence="2">214</strain>
    </source>
</reference>
<dbReference type="Gene3D" id="1.20.1280.50">
    <property type="match status" value="1"/>
</dbReference>
<dbReference type="CDD" id="cd22160">
    <property type="entry name" value="F-box_AtFBL13-like"/>
    <property type="match status" value="1"/>
</dbReference>
<dbReference type="SUPFAM" id="SSF81383">
    <property type="entry name" value="F-box domain"/>
    <property type="match status" value="1"/>
</dbReference>
<dbReference type="Proteomes" id="UP001054252">
    <property type="component" value="Unassembled WGS sequence"/>
</dbReference>
<dbReference type="InterPro" id="IPR036047">
    <property type="entry name" value="F-box-like_dom_sf"/>
</dbReference>
<dbReference type="Pfam" id="PF00646">
    <property type="entry name" value="F-box"/>
    <property type="match status" value="1"/>
</dbReference>
<keyword evidence="3" id="KW-1185">Reference proteome</keyword>
<proteinExistence type="predicted"/>
<sequence length="162" mass="18370">MAAKRPVSSVENINCLTDEVLCHILSFLPTKDAVRTSFVSRRWRPSVVRFRLKCIHYNGLIVTPQFDTSRIDGWICAVSCHGIQELELDVTESDINLEFLPASLFACETLVVLILCLVSGYDSFEFPSKVCLPWLKILHICVGFSNAESVERMFLVAQFLRI</sequence>
<evidence type="ECO:0000313" key="3">
    <source>
        <dbReference type="Proteomes" id="UP001054252"/>
    </source>
</evidence>
<dbReference type="PANTHER" id="PTHR31293:SF12">
    <property type="entry name" value="RNI-LIKE SUPERFAMILY PROTEIN"/>
    <property type="match status" value="1"/>
</dbReference>
<dbReference type="EMBL" id="BPVZ01000044">
    <property type="protein sequence ID" value="GKV15693.1"/>
    <property type="molecule type" value="Genomic_DNA"/>
</dbReference>
<dbReference type="InterPro" id="IPR055294">
    <property type="entry name" value="FBL60-like"/>
</dbReference>
<dbReference type="InterPro" id="IPR001810">
    <property type="entry name" value="F-box_dom"/>
</dbReference>
<dbReference type="InterPro" id="IPR055411">
    <property type="entry name" value="LRR_FXL15/At3g58940/PEG3-like"/>
</dbReference>
<organism evidence="2 3">
    <name type="scientific">Rubroshorea leprosula</name>
    <dbReference type="NCBI Taxonomy" id="152421"/>
    <lineage>
        <taxon>Eukaryota</taxon>
        <taxon>Viridiplantae</taxon>
        <taxon>Streptophyta</taxon>
        <taxon>Embryophyta</taxon>
        <taxon>Tracheophyta</taxon>
        <taxon>Spermatophyta</taxon>
        <taxon>Magnoliopsida</taxon>
        <taxon>eudicotyledons</taxon>
        <taxon>Gunneridae</taxon>
        <taxon>Pentapetalae</taxon>
        <taxon>rosids</taxon>
        <taxon>malvids</taxon>
        <taxon>Malvales</taxon>
        <taxon>Dipterocarpaceae</taxon>
        <taxon>Rubroshorea</taxon>
    </lineage>
</organism>
<evidence type="ECO:0000313" key="2">
    <source>
        <dbReference type="EMBL" id="GKV15693.1"/>
    </source>
</evidence>
<feature type="domain" description="F-box" evidence="1">
    <location>
        <begin position="10"/>
        <end position="60"/>
    </location>
</feature>